<protein>
    <submittedName>
        <fullName evidence="2">Rhodanese-like domain-containing protein</fullName>
    </submittedName>
</protein>
<gene>
    <name evidence="2" type="ORF">OHM77_08080</name>
</gene>
<dbReference type="PANTHER" id="PTHR43031">
    <property type="entry name" value="FAD-DEPENDENT OXIDOREDUCTASE"/>
    <property type="match status" value="1"/>
</dbReference>
<dbReference type="InterPro" id="IPR050229">
    <property type="entry name" value="GlpE_sulfurtransferase"/>
</dbReference>
<dbReference type="InterPro" id="IPR001763">
    <property type="entry name" value="Rhodanese-like_dom"/>
</dbReference>
<dbReference type="InterPro" id="IPR036873">
    <property type="entry name" value="Rhodanese-like_dom_sf"/>
</dbReference>
<dbReference type="PANTHER" id="PTHR43031:SF17">
    <property type="entry name" value="SULFURTRANSFERASE YTWF-RELATED"/>
    <property type="match status" value="1"/>
</dbReference>
<dbReference type="EMBL" id="CP107246">
    <property type="protein sequence ID" value="WIM04660.1"/>
    <property type="molecule type" value="Genomic_DNA"/>
</dbReference>
<dbReference type="Proteomes" id="UP001234916">
    <property type="component" value="Chromosome"/>
</dbReference>
<proteinExistence type="predicted"/>
<dbReference type="PROSITE" id="PS50206">
    <property type="entry name" value="RHODANESE_3"/>
    <property type="match status" value="1"/>
</dbReference>
<accession>A0AA49FJC8</accession>
<dbReference type="SMART" id="SM00450">
    <property type="entry name" value="RHOD"/>
    <property type="match status" value="1"/>
</dbReference>
<name>A0AA49FJC8_9PROT</name>
<dbReference type="AlphaFoldDB" id="A0AA49FJC8"/>
<dbReference type="KEGG" id="npv:OHM77_08080"/>
<reference evidence="2" key="1">
    <citation type="journal article" date="2023" name="Nat. Microbiol.">
        <title>Enrichment and characterization of a nitric oxide-reducing microbial community in a continuous bioreactor.</title>
        <authorList>
            <person name="Garrido-Amador P."/>
            <person name="Stortenbeker N."/>
            <person name="Wessels H.J.C.T."/>
            <person name="Speth D.R."/>
            <person name="Garcia-Heredia I."/>
            <person name="Kartal B."/>
        </authorList>
    </citation>
    <scope>NUCLEOTIDE SEQUENCE</scope>
    <source>
        <strain evidence="2">MAG1</strain>
    </source>
</reference>
<dbReference type="Gene3D" id="3.40.250.10">
    <property type="entry name" value="Rhodanese-like domain"/>
    <property type="match status" value="1"/>
</dbReference>
<evidence type="ECO:0000313" key="2">
    <source>
        <dbReference type="EMBL" id="WIM04660.1"/>
    </source>
</evidence>
<dbReference type="Pfam" id="PF00581">
    <property type="entry name" value="Rhodanese"/>
    <property type="match status" value="1"/>
</dbReference>
<evidence type="ECO:0000259" key="1">
    <source>
        <dbReference type="PROSITE" id="PS50206"/>
    </source>
</evidence>
<organism evidence="2">
    <name type="scientific">Candidatus Nitricoxidivorans perseverans</name>
    <dbReference type="NCBI Taxonomy" id="2975601"/>
    <lineage>
        <taxon>Bacteria</taxon>
        <taxon>Pseudomonadati</taxon>
        <taxon>Pseudomonadota</taxon>
        <taxon>Betaproteobacteria</taxon>
        <taxon>Nitrosomonadales</taxon>
        <taxon>Sterolibacteriaceae</taxon>
        <taxon>Candidatus Nitricoxidivorans</taxon>
    </lineage>
</organism>
<sequence length="107" mass="12308">MQQISATQLRQWLDDPVREKPVLLDVREPWEFDVCRIGGAKPMPMRAVPARHMELNREAETVVVCHHGARSYQVAMFLEQMGFTRIYNLYGGMAAWSRDADPATPTY</sequence>
<dbReference type="SUPFAM" id="SSF52821">
    <property type="entry name" value="Rhodanese/Cell cycle control phosphatase"/>
    <property type="match status" value="1"/>
</dbReference>
<feature type="domain" description="Rhodanese" evidence="1">
    <location>
        <begin position="17"/>
        <end position="105"/>
    </location>
</feature>